<evidence type="ECO:0000313" key="3">
    <source>
        <dbReference type="EMBL" id="GAA3167450.1"/>
    </source>
</evidence>
<keyword evidence="2" id="KW-1133">Transmembrane helix</keyword>
<accession>A0ABP6P6X9</accession>
<protein>
    <submittedName>
        <fullName evidence="3">Uncharacterized protein</fullName>
    </submittedName>
</protein>
<feature type="compositionally biased region" description="Pro residues" evidence="1">
    <location>
        <begin position="56"/>
        <end position="70"/>
    </location>
</feature>
<dbReference type="EMBL" id="BAAAUT010000111">
    <property type="protein sequence ID" value="GAA3167450.1"/>
    <property type="molecule type" value="Genomic_DNA"/>
</dbReference>
<organism evidence="3 4">
    <name type="scientific">Planomonospora alba</name>
    <dbReference type="NCBI Taxonomy" id="161354"/>
    <lineage>
        <taxon>Bacteria</taxon>
        <taxon>Bacillati</taxon>
        <taxon>Actinomycetota</taxon>
        <taxon>Actinomycetes</taxon>
        <taxon>Streptosporangiales</taxon>
        <taxon>Streptosporangiaceae</taxon>
        <taxon>Planomonospora</taxon>
    </lineage>
</organism>
<comment type="caution">
    <text evidence="3">The sequence shown here is derived from an EMBL/GenBank/DDBJ whole genome shotgun (WGS) entry which is preliminary data.</text>
</comment>
<feature type="compositionally biased region" description="Low complexity" evidence="1">
    <location>
        <begin position="71"/>
        <end position="91"/>
    </location>
</feature>
<evidence type="ECO:0000256" key="2">
    <source>
        <dbReference type="SAM" id="Phobius"/>
    </source>
</evidence>
<proteinExistence type="predicted"/>
<evidence type="ECO:0000313" key="4">
    <source>
        <dbReference type="Proteomes" id="UP001500320"/>
    </source>
</evidence>
<gene>
    <name evidence="3" type="ORF">GCM10010466_67590</name>
</gene>
<dbReference type="RefSeq" id="WP_344866886.1">
    <property type="nucleotide sequence ID" value="NZ_BAAAUT010000111.1"/>
</dbReference>
<feature type="compositionally biased region" description="Pro residues" evidence="1">
    <location>
        <begin position="1"/>
        <end position="18"/>
    </location>
</feature>
<keyword evidence="2" id="KW-0812">Transmembrane</keyword>
<reference evidence="4" key="1">
    <citation type="journal article" date="2019" name="Int. J. Syst. Evol. Microbiol.">
        <title>The Global Catalogue of Microorganisms (GCM) 10K type strain sequencing project: providing services to taxonomists for standard genome sequencing and annotation.</title>
        <authorList>
            <consortium name="The Broad Institute Genomics Platform"/>
            <consortium name="The Broad Institute Genome Sequencing Center for Infectious Disease"/>
            <person name="Wu L."/>
            <person name="Ma J."/>
        </authorList>
    </citation>
    <scope>NUCLEOTIDE SEQUENCE [LARGE SCALE GENOMIC DNA]</scope>
    <source>
        <strain evidence="4">JCM 9373</strain>
    </source>
</reference>
<name>A0ABP6P6X9_9ACTN</name>
<evidence type="ECO:0000256" key="1">
    <source>
        <dbReference type="SAM" id="MobiDB-lite"/>
    </source>
</evidence>
<feature type="transmembrane region" description="Helical" evidence="2">
    <location>
        <begin position="98"/>
        <end position="117"/>
    </location>
</feature>
<sequence>MTGTPAPPPAAGPAPEPALGPSWEPGPRRIFPDEQVWPPVPRPSRESPGSSTQPFPAVPAEPPPAAPVPASPAAAPAGAPSPEAGAVRTAPAPRRRTALRLGALLVAVALAVGIPSWEGYRFYRAGIPALHHHTVEPGGSGTLMHVSWQAGIERADSVPEFGEAGPGRAWLKITLTRTALDAEGLVRRGEPEVRLVHPDGRSWQTAIVGSDLPVEAAELRVGVPYRYEAAGLVPEEIADDVEVHVVPSTIRVPLRDESVAEQVGRAGTEKTEPRDQVLVFTR</sequence>
<keyword evidence="4" id="KW-1185">Reference proteome</keyword>
<feature type="region of interest" description="Disordered" evidence="1">
    <location>
        <begin position="1"/>
        <end position="91"/>
    </location>
</feature>
<keyword evidence="2" id="KW-0472">Membrane</keyword>
<dbReference type="Proteomes" id="UP001500320">
    <property type="component" value="Unassembled WGS sequence"/>
</dbReference>